<dbReference type="InterPro" id="IPR037066">
    <property type="entry name" value="Plug_dom_sf"/>
</dbReference>
<dbReference type="SUPFAM" id="SSF56935">
    <property type="entry name" value="Porins"/>
    <property type="match status" value="1"/>
</dbReference>
<dbReference type="InterPro" id="IPR012910">
    <property type="entry name" value="Plug_dom"/>
</dbReference>
<feature type="chain" id="PRO_5041669142" evidence="15">
    <location>
        <begin position="41"/>
        <end position="763"/>
    </location>
</feature>
<reference evidence="18" key="1">
    <citation type="journal article" date="2014" name="Int. J. Syst. Evol. Microbiol.">
        <title>Complete genome sequence of Corynebacterium casei LMG S-19264T (=DSM 44701T), isolated from a smear-ripened cheese.</title>
        <authorList>
            <consortium name="US DOE Joint Genome Institute (JGI-PGF)"/>
            <person name="Walter F."/>
            <person name="Albersmeier A."/>
            <person name="Kalinowski J."/>
            <person name="Ruckert C."/>
        </authorList>
    </citation>
    <scope>NUCLEOTIDE SEQUENCE</scope>
    <source>
        <strain evidence="18">KCTC 12343</strain>
    </source>
</reference>
<dbReference type="PANTHER" id="PTHR32552">
    <property type="entry name" value="FERRICHROME IRON RECEPTOR-RELATED"/>
    <property type="match status" value="1"/>
</dbReference>
<keyword evidence="7" id="KW-0408">Iron</keyword>
<evidence type="ECO:0000256" key="13">
    <source>
        <dbReference type="PROSITE-ProRule" id="PRU01360"/>
    </source>
</evidence>
<evidence type="ECO:0000313" key="18">
    <source>
        <dbReference type="EMBL" id="GGY35650.1"/>
    </source>
</evidence>
<keyword evidence="10 13" id="KW-0472">Membrane</keyword>
<evidence type="ECO:0000256" key="12">
    <source>
        <dbReference type="ARBA" id="ARBA00023237"/>
    </source>
</evidence>
<dbReference type="Proteomes" id="UP000628442">
    <property type="component" value="Unassembled WGS sequence"/>
</dbReference>
<name>A0AA87XVK3_9BURK</name>
<evidence type="ECO:0000256" key="2">
    <source>
        <dbReference type="ARBA" id="ARBA00009810"/>
    </source>
</evidence>
<dbReference type="EMBL" id="BMWV01000003">
    <property type="protein sequence ID" value="GGY35650.1"/>
    <property type="molecule type" value="Genomic_DNA"/>
</dbReference>
<dbReference type="AlphaFoldDB" id="A0AA87XVK3"/>
<dbReference type="Pfam" id="PF07715">
    <property type="entry name" value="Plug"/>
    <property type="match status" value="1"/>
</dbReference>
<sequence length="763" mass="81730">MYQAESNTQKKNRNNRGRGALTASAAAAAALCAMLAPAHAASVAAAVAAVEAAPALAVAMAEQAEVAGAAAAASAAAEAESGIAMAGTVHVAGKALNGADRARLRLDEVPGGVSVVSQERVERGRVFTNEDVLAFQPGVYAQAAGGTDGIKISIRGSAINRGTNFFRSGTLFLFDGLPVTGPGGTPYELFEPLGLSRTEILRGANAFDAGALMLGGAINYVTRTGRDAAPFEVRVEAGSFGYKKVAVSSGRVIGDWDYYVAGIASERDGYQTLSQGESRGFIGNLGYRIAPNLDTRFYFRYRKTDNWQPGALTVAQVEQDPRQANPVAVAQNAHRNQPGSRWLANKTTWTIDDASSLEVGLVVHDYPIDQQLAVNVGSWGFADTSFSLQYARRDTLFGKRSETRVGALSTSHLNHGWLDTRVRIPAAATAALPVGTLIRRAEYDGEDHVLHAGNDLEVAPSLWLTTGVSAIKTKRYTEVVYPVTSEPYRRSTTALAPRAGLRYTFDNEIQVFGNVSRSVEPPNSWAFLTIPPTFTSGPATGLSRRGLDLKDQKANSVELGTRGRAFDSNWSLSVYRALVKNELLSVEVIPASATSAAITAESNATPTVHQGIEAGLESQLWEGGAAGRLSARQSFTLNDFYFRNDARFGRNTLPGIPKRFYQGELQYEHPGGFYGGLSVQAASRIDVDYANSFRTHGYGIVNASVGYDHPRDGWKVFVDLRNLADKHYVSSVAPAYNDAGTDQRRSAPGEGFGVYAGIQYAFR</sequence>
<dbReference type="PROSITE" id="PS52016">
    <property type="entry name" value="TONB_DEPENDENT_REC_3"/>
    <property type="match status" value="1"/>
</dbReference>
<keyword evidence="5" id="KW-0410">Iron transport</keyword>
<evidence type="ECO:0000313" key="19">
    <source>
        <dbReference type="Proteomes" id="UP000628442"/>
    </source>
</evidence>
<evidence type="ECO:0000256" key="8">
    <source>
        <dbReference type="ARBA" id="ARBA00023065"/>
    </source>
</evidence>
<proteinExistence type="inferred from homology"/>
<dbReference type="Gene3D" id="2.40.170.20">
    <property type="entry name" value="TonB-dependent receptor, beta-barrel domain"/>
    <property type="match status" value="1"/>
</dbReference>
<evidence type="ECO:0000259" key="17">
    <source>
        <dbReference type="Pfam" id="PF07715"/>
    </source>
</evidence>
<feature type="signal peptide" evidence="15">
    <location>
        <begin position="1"/>
        <end position="40"/>
    </location>
</feature>
<dbReference type="InterPro" id="IPR039426">
    <property type="entry name" value="TonB-dep_rcpt-like"/>
</dbReference>
<evidence type="ECO:0000256" key="11">
    <source>
        <dbReference type="ARBA" id="ARBA00023170"/>
    </source>
</evidence>
<keyword evidence="11 18" id="KW-0675">Receptor</keyword>
<keyword evidence="6 13" id="KW-0812">Transmembrane</keyword>
<evidence type="ECO:0000256" key="5">
    <source>
        <dbReference type="ARBA" id="ARBA00022496"/>
    </source>
</evidence>
<evidence type="ECO:0000256" key="9">
    <source>
        <dbReference type="ARBA" id="ARBA00023077"/>
    </source>
</evidence>
<dbReference type="Pfam" id="PF00593">
    <property type="entry name" value="TonB_dep_Rec_b-barrel"/>
    <property type="match status" value="1"/>
</dbReference>
<evidence type="ECO:0000256" key="7">
    <source>
        <dbReference type="ARBA" id="ARBA00023004"/>
    </source>
</evidence>
<dbReference type="InterPro" id="IPR000531">
    <property type="entry name" value="Beta-barrel_TonB"/>
</dbReference>
<comment type="similarity">
    <text evidence="2 13 14">Belongs to the TonB-dependent receptor family.</text>
</comment>
<evidence type="ECO:0000256" key="14">
    <source>
        <dbReference type="RuleBase" id="RU003357"/>
    </source>
</evidence>
<evidence type="ECO:0000259" key="16">
    <source>
        <dbReference type="Pfam" id="PF00593"/>
    </source>
</evidence>
<dbReference type="InterPro" id="IPR036942">
    <property type="entry name" value="Beta-barrel_TonB_sf"/>
</dbReference>
<evidence type="ECO:0000256" key="3">
    <source>
        <dbReference type="ARBA" id="ARBA00022448"/>
    </source>
</evidence>
<feature type="domain" description="TonB-dependent receptor-like beta-barrel" evidence="16">
    <location>
        <begin position="295"/>
        <end position="723"/>
    </location>
</feature>
<protein>
    <submittedName>
        <fullName evidence="18">TonB-dependent receptor</fullName>
    </submittedName>
</protein>
<dbReference type="Gene3D" id="2.170.130.10">
    <property type="entry name" value="TonB-dependent receptor, plug domain"/>
    <property type="match status" value="1"/>
</dbReference>
<dbReference type="PANTHER" id="PTHR32552:SF81">
    <property type="entry name" value="TONB-DEPENDENT OUTER MEMBRANE RECEPTOR"/>
    <property type="match status" value="1"/>
</dbReference>
<evidence type="ECO:0000256" key="10">
    <source>
        <dbReference type="ARBA" id="ARBA00023136"/>
    </source>
</evidence>
<keyword evidence="8" id="KW-0406">Ion transport</keyword>
<evidence type="ECO:0000256" key="1">
    <source>
        <dbReference type="ARBA" id="ARBA00004571"/>
    </source>
</evidence>
<dbReference type="GO" id="GO:0009279">
    <property type="term" value="C:cell outer membrane"/>
    <property type="evidence" value="ECO:0007669"/>
    <property type="project" value="UniProtKB-SubCell"/>
</dbReference>
<reference evidence="18" key="2">
    <citation type="submission" date="2022-12" db="EMBL/GenBank/DDBJ databases">
        <authorList>
            <person name="Sun Q."/>
            <person name="Kim S."/>
        </authorList>
    </citation>
    <scope>NUCLEOTIDE SEQUENCE</scope>
    <source>
        <strain evidence="18">KCTC 12343</strain>
    </source>
</reference>
<keyword evidence="12 13" id="KW-0998">Cell outer membrane</keyword>
<gene>
    <name evidence="18" type="ORF">GCM10007387_17230</name>
</gene>
<comment type="caution">
    <text evidence="18">The sequence shown here is derived from an EMBL/GenBank/DDBJ whole genome shotgun (WGS) entry which is preliminary data.</text>
</comment>
<accession>A0AA87XVK3</accession>
<feature type="domain" description="TonB-dependent receptor plug" evidence="17">
    <location>
        <begin position="106"/>
        <end position="217"/>
    </location>
</feature>
<keyword evidence="3 13" id="KW-0813">Transport</keyword>
<evidence type="ECO:0000256" key="4">
    <source>
        <dbReference type="ARBA" id="ARBA00022452"/>
    </source>
</evidence>
<comment type="subcellular location">
    <subcellularLocation>
        <location evidence="1 13">Cell outer membrane</location>
        <topology evidence="1 13">Multi-pass membrane protein</topology>
    </subcellularLocation>
</comment>
<keyword evidence="15" id="KW-0732">Signal</keyword>
<evidence type="ECO:0000256" key="15">
    <source>
        <dbReference type="SAM" id="SignalP"/>
    </source>
</evidence>
<keyword evidence="9 14" id="KW-0798">TonB box</keyword>
<dbReference type="GO" id="GO:0006826">
    <property type="term" value="P:iron ion transport"/>
    <property type="evidence" value="ECO:0007669"/>
    <property type="project" value="UniProtKB-KW"/>
</dbReference>
<keyword evidence="4 13" id="KW-1134">Transmembrane beta strand</keyword>
<evidence type="ECO:0000256" key="6">
    <source>
        <dbReference type="ARBA" id="ARBA00022692"/>
    </source>
</evidence>
<organism evidence="18 19">
    <name type="scientific">Pseudoduganella albidiflava</name>
    <dbReference type="NCBI Taxonomy" id="321983"/>
    <lineage>
        <taxon>Bacteria</taxon>
        <taxon>Pseudomonadati</taxon>
        <taxon>Pseudomonadota</taxon>
        <taxon>Betaproteobacteria</taxon>
        <taxon>Burkholderiales</taxon>
        <taxon>Oxalobacteraceae</taxon>
        <taxon>Telluria group</taxon>
        <taxon>Pseudoduganella</taxon>
    </lineage>
</organism>
<dbReference type="RefSeq" id="WP_218943773.1">
    <property type="nucleotide sequence ID" value="NZ_BMWV01000003.1"/>
</dbReference>